<dbReference type="RefSeq" id="WP_015819780.1">
    <property type="nucleotide sequence ID" value="NC_012997.1"/>
</dbReference>
<accession>C5BMU7</accession>
<protein>
    <submittedName>
        <fullName evidence="1">Transcriptional regulator, XRE family</fullName>
    </submittedName>
</protein>
<dbReference type="STRING" id="377629.TERTU_0433"/>
<keyword evidence="2" id="KW-1185">Reference proteome</keyword>
<organism evidence="1 2">
    <name type="scientific">Teredinibacter turnerae (strain ATCC 39867 / T7901)</name>
    <dbReference type="NCBI Taxonomy" id="377629"/>
    <lineage>
        <taxon>Bacteria</taxon>
        <taxon>Pseudomonadati</taxon>
        <taxon>Pseudomonadota</taxon>
        <taxon>Gammaproteobacteria</taxon>
        <taxon>Cellvibrionales</taxon>
        <taxon>Cellvibrionaceae</taxon>
        <taxon>Teredinibacter</taxon>
    </lineage>
</organism>
<dbReference type="HOGENOM" id="CLU_136199_0_1_6"/>
<dbReference type="Pfam" id="PF11743">
    <property type="entry name" value="DUF3301"/>
    <property type="match status" value="1"/>
</dbReference>
<dbReference type="KEGG" id="ttu:TERTU_0433"/>
<dbReference type="eggNOG" id="ENOG5030IWF">
    <property type="taxonomic scope" value="Bacteria"/>
</dbReference>
<name>C5BMU7_TERTT</name>
<gene>
    <name evidence="1" type="ordered locus">TERTU_0433</name>
</gene>
<dbReference type="InterPro" id="IPR021732">
    <property type="entry name" value="DUF3301"/>
</dbReference>
<dbReference type="EMBL" id="CP001614">
    <property type="protein sequence ID" value="ACR13665.1"/>
    <property type="molecule type" value="Genomic_DNA"/>
</dbReference>
<proteinExistence type="predicted"/>
<evidence type="ECO:0000313" key="2">
    <source>
        <dbReference type="Proteomes" id="UP000009080"/>
    </source>
</evidence>
<evidence type="ECO:0000313" key="1">
    <source>
        <dbReference type="EMBL" id="ACR13665.1"/>
    </source>
</evidence>
<dbReference type="AlphaFoldDB" id="C5BMU7"/>
<sequence length="114" mass="12780">MILQDVVIGVCVAGLLGLVWQHLSISQHAYRLVARQTRDRGVNLLDQSIVLRRISLRPSASSLFAVRRVYSFEFATLGDERYPGTIELLGKRQINITLAPFKTETLQGENQLDG</sequence>
<dbReference type="Proteomes" id="UP000009080">
    <property type="component" value="Chromosome"/>
</dbReference>
<reference evidence="1 2" key="1">
    <citation type="journal article" date="2009" name="PLoS ONE">
        <title>The complete genome of Teredinibacter turnerae T7901: an intracellular endosymbiont of marine wood-boring bivalves (shipworms).</title>
        <authorList>
            <person name="Yang J.C."/>
            <person name="Madupu R."/>
            <person name="Durkin A.S."/>
            <person name="Ekborg N.A."/>
            <person name="Pedamallu C.S."/>
            <person name="Hostetler J.B."/>
            <person name="Radune D."/>
            <person name="Toms B.S."/>
            <person name="Henrissat B."/>
            <person name="Coutinho P.M."/>
            <person name="Schwarz S."/>
            <person name="Field L."/>
            <person name="Trindade-Silva A.E."/>
            <person name="Soares C.A.G."/>
            <person name="Elshahawi S."/>
            <person name="Hanora A."/>
            <person name="Schmidt E.W."/>
            <person name="Haygood M.G."/>
            <person name="Posfai J."/>
            <person name="Benner J."/>
            <person name="Madinger C."/>
            <person name="Nove J."/>
            <person name="Anton B."/>
            <person name="Chaudhary K."/>
            <person name="Foster J."/>
            <person name="Holman A."/>
            <person name="Kumar S."/>
            <person name="Lessard P.A."/>
            <person name="Luyten Y.A."/>
            <person name="Slatko B."/>
            <person name="Wood N."/>
            <person name="Wu B."/>
            <person name="Teplitski M."/>
            <person name="Mougous J.D."/>
            <person name="Ward N."/>
            <person name="Eisen J.A."/>
            <person name="Badger J.H."/>
            <person name="Distel D.L."/>
        </authorList>
    </citation>
    <scope>NUCLEOTIDE SEQUENCE [LARGE SCALE GENOMIC DNA]</scope>
    <source>
        <strain evidence="2">ATCC 39867 / T7901</strain>
    </source>
</reference>